<name>L0JFA7_NATP1</name>
<dbReference type="eggNOG" id="arCOG09344">
    <property type="taxonomic scope" value="Archaea"/>
</dbReference>
<dbReference type="EMBL" id="CP003372">
    <property type="protein sequence ID" value="AGB29979.1"/>
    <property type="molecule type" value="Genomic_DNA"/>
</dbReference>
<evidence type="ECO:0000313" key="1">
    <source>
        <dbReference type="EMBL" id="AGB29979.1"/>
    </source>
</evidence>
<accession>L0JFA7</accession>
<dbReference type="Proteomes" id="UP000010843">
    <property type="component" value="Chromosome"/>
</dbReference>
<dbReference type="KEGG" id="npe:Natpe_0028"/>
<dbReference type="HOGENOM" id="CLU_1302655_0_0_2"/>
<protein>
    <submittedName>
        <fullName evidence="1">Uncharacterized protein</fullName>
    </submittedName>
</protein>
<evidence type="ECO:0000313" key="2">
    <source>
        <dbReference type="Proteomes" id="UP000010843"/>
    </source>
</evidence>
<organism evidence="1 2">
    <name type="scientific">Natrinema pellirubrum (strain DSM 15624 / CIP 106293 / JCM 10476 / NCIMB 786 / 157)</name>
    <dbReference type="NCBI Taxonomy" id="797303"/>
    <lineage>
        <taxon>Archaea</taxon>
        <taxon>Methanobacteriati</taxon>
        <taxon>Methanobacteriota</taxon>
        <taxon>Stenosarchaea group</taxon>
        <taxon>Halobacteria</taxon>
        <taxon>Halobacteriales</taxon>
        <taxon>Natrialbaceae</taxon>
        <taxon>Natrinema</taxon>
    </lineage>
</organism>
<proteinExistence type="predicted"/>
<gene>
    <name evidence="1" type="ordered locus">Natpe_0028</name>
</gene>
<dbReference type="AlphaFoldDB" id="L0JFA7"/>
<reference evidence="2" key="1">
    <citation type="submission" date="2012-02" db="EMBL/GenBank/DDBJ databases">
        <title>Complete sequence of chromosome of Natrinema pellirubrum DSM 15624.</title>
        <authorList>
            <person name="Lucas S."/>
            <person name="Han J."/>
            <person name="Lapidus A."/>
            <person name="Cheng J.-F."/>
            <person name="Goodwin L."/>
            <person name="Pitluck S."/>
            <person name="Peters L."/>
            <person name="Teshima H."/>
            <person name="Detter J.C."/>
            <person name="Han C."/>
            <person name="Tapia R."/>
            <person name="Land M."/>
            <person name="Hauser L."/>
            <person name="Kyrpides N."/>
            <person name="Ivanova N."/>
            <person name="Pagani I."/>
            <person name="Sproer C."/>
            <person name="Anderson I."/>
            <person name="Woyke T."/>
        </authorList>
    </citation>
    <scope>NUCLEOTIDE SEQUENCE [LARGE SCALE GENOMIC DNA]</scope>
    <source>
        <strain evidence="2">DSM 15624 / JCM 10476 / NCIMB 786</strain>
    </source>
</reference>
<sequence length="211" mass="22833">MTHPVRIDTDGEEAVDIHDFNRAKKADKTWKPLGVTGNGVNWHWESAPSGADEYITGTAVVGQGWGGYKGEVWLGRQIEVYDSDGDDPEDLVDIYFDISASGYVFAGGSGSAEAEIEGIIEDVDSGTTRSVSLLNFSAARAGANSTNGLSQYKGKINNFELDVNDTYNVWVKLRVEAHVQGVSMSFADFGNEDGDSGEYVQINKITIDKGH</sequence>
<dbReference type="RefSeq" id="WP_015298627.1">
    <property type="nucleotide sequence ID" value="NC_019962.1"/>
</dbReference>
<dbReference type="GeneID" id="43321485"/>